<protein>
    <submittedName>
        <fullName evidence="1">Uncharacterized protein</fullName>
    </submittedName>
</protein>
<dbReference type="EMBL" id="BK015074">
    <property type="protein sequence ID" value="DAD89966.1"/>
    <property type="molecule type" value="Genomic_DNA"/>
</dbReference>
<name>A0A8S5N5S1_9CAUD</name>
<sequence length="35" mass="3934">MQLCLCPGIPYFRAYLGSFTTENPAANLRLKNDNT</sequence>
<organism evidence="1">
    <name type="scientific">Siphoviridae sp. cteNz1</name>
    <dbReference type="NCBI Taxonomy" id="2826404"/>
    <lineage>
        <taxon>Viruses</taxon>
        <taxon>Duplodnaviria</taxon>
        <taxon>Heunggongvirae</taxon>
        <taxon>Uroviricota</taxon>
        <taxon>Caudoviricetes</taxon>
    </lineage>
</organism>
<evidence type="ECO:0000313" key="1">
    <source>
        <dbReference type="EMBL" id="DAD89966.1"/>
    </source>
</evidence>
<accession>A0A8S5N5S1</accession>
<reference evidence="1" key="1">
    <citation type="journal article" date="2021" name="Proc. Natl. Acad. Sci. U.S.A.">
        <title>A Catalog of Tens of Thousands of Viruses from Human Metagenomes Reveals Hidden Associations with Chronic Diseases.</title>
        <authorList>
            <person name="Tisza M.J."/>
            <person name="Buck C.B."/>
        </authorList>
    </citation>
    <scope>NUCLEOTIDE SEQUENCE</scope>
    <source>
        <strain evidence="1">CteNz1</strain>
    </source>
</reference>
<proteinExistence type="predicted"/>